<dbReference type="PANTHER" id="PTHR30385">
    <property type="entry name" value="SIGMA FACTOR F FLAGELLAR"/>
    <property type="match status" value="1"/>
</dbReference>
<dbReference type="InterPro" id="IPR013324">
    <property type="entry name" value="RNA_pol_sigma_r3/r4-like"/>
</dbReference>
<dbReference type="Proteomes" id="UP000315369">
    <property type="component" value="Unassembled WGS sequence"/>
</dbReference>
<feature type="domain" description="RNA polymerase sigma-70 region 2" evidence="6">
    <location>
        <begin position="57"/>
        <end position="129"/>
    </location>
</feature>
<organism evidence="7 8">
    <name type="scientific">Myxococcus llanfairpwllgwyngyllgogerychwyrndrobwllllantysiliogogogochensis</name>
    <dbReference type="NCBI Taxonomy" id="2590453"/>
    <lineage>
        <taxon>Bacteria</taxon>
        <taxon>Pseudomonadati</taxon>
        <taxon>Myxococcota</taxon>
        <taxon>Myxococcia</taxon>
        <taxon>Myxococcales</taxon>
        <taxon>Cystobacterineae</taxon>
        <taxon>Myxococcaceae</taxon>
        <taxon>Myxococcus</taxon>
    </lineage>
</organism>
<evidence type="ECO:0000256" key="1">
    <source>
        <dbReference type="ARBA" id="ARBA00023015"/>
    </source>
</evidence>
<keyword evidence="2" id="KW-0731">Sigma factor</keyword>
<dbReference type="GO" id="GO:0003677">
    <property type="term" value="F:DNA binding"/>
    <property type="evidence" value="ECO:0007669"/>
    <property type="project" value="UniProtKB-KW"/>
</dbReference>
<feature type="compositionally biased region" description="Basic and acidic residues" evidence="5">
    <location>
        <begin position="7"/>
        <end position="25"/>
    </location>
</feature>
<dbReference type="SUPFAM" id="SSF88659">
    <property type="entry name" value="Sigma3 and sigma4 domains of RNA polymerase sigma factors"/>
    <property type="match status" value="1"/>
</dbReference>
<evidence type="ECO:0000313" key="8">
    <source>
        <dbReference type="Proteomes" id="UP000315369"/>
    </source>
</evidence>
<sequence length="255" mass="29722">MLCGSEPVKREVSRDGEKSERRRAPESREWIDTTVLAIRACRVEGDAKSERELSNRLVDMLMPLLRKLAGEFDKSRGSLSREDLFQVAAMEAIKAVETYQRAKRGEQSFRTWVKWRARRAIMDQIRVHRADVCLPDRAQRGKGKWQRAVDLISRDAPEQELSRSATRKHDERLAQEVDRLEDFLIAHERCVLVQRALSELEPQLAEVLSRTYGIGMPREGTRALAARWCMSRRRVEELLAVAHDELREHLRERLR</sequence>
<protein>
    <submittedName>
        <fullName evidence="7">Sigma-70 family RNA polymerase sigma factor</fullName>
    </submittedName>
</protein>
<reference evidence="7 8" key="1">
    <citation type="submission" date="2019-06" db="EMBL/GenBank/DDBJ databases">
        <authorList>
            <person name="Livingstone P."/>
            <person name="Whitworth D."/>
        </authorList>
    </citation>
    <scope>NUCLEOTIDE SEQUENCE [LARGE SCALE GENOMIC DNA]</scope>
    <source>
        <strain evidence="7 8">AM401</strain>
    </source>
</reference>
<name>A0A540X4C5_9BACT</name>
<evidence type="ECO:0000256" key="5">
    <source>
        <dbReference type="SAM" id="MobiDB-lite"/>
    </source>
</evidence>
<dbReference type="InterPro" id="IPR007627">
    <property type="entry name" value="RNA_pol_sigma70_r2"/>
</dbReference>
<keyword evidence="4" id="KW-0804">Transcription</keyword>
<evidence type="ECO:0000256" key="2">
    <source>
        <dbReference type="ARBA" id="ARBA00023082"/>
    </source>
</evidence>
<evidence type="ECO:0000256" key="4">
    <source>
        <dbReference type="ARBA" id="ARBA00023163"/>
    </source>
</evidence>
<keyword evidence="8" id="KW-1185">Reference proteome</keyword>
<dbReference type="OrthoDB" id="9844782at2"/>
<dbReference type="Gene3D" id="1.10.1740.10">
    <property type="match status" value="1"/>
</dbReference>
<dbReference type="GO" id="GO:0016987">
    <property type="term" value="F:sigma factor activity"/>
    <property type="evidence" value="ECO:0007669"/>
    <property type="project" value="UniProtKB-KW"/>
</dbReference>
<accession>A0A540X4C5</accession>
<keyword evidence="1" id="KW-0805">Transcription regulation</keyword>
<dbReference type="InterPro" id="IPR014284">
    <property type="entry name" value="RNA_pol_sigma-70_dom"/>
</dbReference>
<comment type="caution">
    <text evidence="7">The sequence shown here is derived from an EMBL/GenBank/DDBJ whole genome shotgun (WGS) entry which is preliminary data.</text>
</comment>
<evidence type="ECO:0000313" key="7">
    <source>
        <dbReference type="EMBL" id="TQF16106.1"/>
    </source>
</evidence>
<dbReference type="EMBL" id="VIFM01000029">
    <property type="protein sequence ID" value="TQF16106.1"/>
    <property type="molecule type" value="Genomic_DNA"/>
</dbReference>
<gene>
    <name evidence="7" type="ORF">FJV41_09960</name>
</gene>
<dbReference type="InterPro" id="IPR013325">
    <property type="entry name" value="RNA_pol_sigma_r2"/>
</dbReference>
<dbReference type="NCBIfam" id="TIGR02937">
    <property type="entry name" value="sigma70-ECF"/>
    <property type="match status" value="1"/>
</dbReference>
<evidence type="ECO:0000256" key="3">
    <source>
        <dbReference type="ARBA" id="ARBA00023125"/>
    </source>
</evidence>
<dbReference type="SUPFAM" id="SSF88946">
    <property type="entry name" value="Sigma2 domain of RNA polymerase sigma factors"/>
    <property type="match status" value="1"/>
</dbReference>
<dbReference type="RefSeq" id="WP_141642201.1">
    <property type="nucleotide sequence ID" value="NZ_VIFM01000029.1"/>
</dbReference>
<evidence type="ECO:0000259" key="6">
    <source>
        <dbReference type="Pfam" id="PF04542"/>
    </source>
</evidence>
<keyword evidence="3" id="KW-0238">DNA-binding</keyword>
<dbReference type="GO" id="GO:0006352">
    <property type="term" value="P:DNA-templated transcription initiation"/>
    <property type="evidence" value="ECO:0007669"/>
    <property type="project" value="InterPro"/>
</dbReference>
<proteinExistence type="predicted"/>
<feature type="region of interest" description="Disordered" evidence="5">
    <location>
        <begin position="1"/>
        <end position="25"/>
    </location>
</feature>
<dbReference type="AlphaFoldDB" id="A0A540X4C5"/>
<dbReference type="Pfam" id="PF04542">
    <property type="entry name" value="Sigma70_r2"/>
    <property type="match status" value="1"/>
</dbReference>